<dbReference type="Pfam" id="PF00249">
    <property type="entry name" value="Myb_DNA-binding"/>
    <property type="match status" value="1"/>
</dbReference>
<proteinExistence type="predicted"/>
<comment type="caution">
    <text evidence="7">The sequence shown here is derived from an EMBL/GenBank/DDBJ whole genome shotgun (WGS) entry which is preliminary data.</text>
</comment>
<dbReference type="InterPro" id="IPR006447">
    <property type="entry name" value="Myb_dom_plants"/>
</dbReference>
<evidence type="ECO:0000256" key="4">
    <source>
        <dbReference type="ARBA" id="ARBA00023242"/>
    </source>
</evidence>
<keyword evidence="4" id="KW-0539">Nucleus</keyword>
<evidence type="ECO:0000256" key="2">
    <source>
        <dbReference type="ARBA" id="ARBA00023015"/>
    </source>
</evidence>
<dbReference type="GO" id="GO:0005634">
    <property type="term" value="C:nucleus"/>
    <property type="evidence" value="ECO:0007669"/>
    <property type="project" value="UniProtKB-SubCell"/>
</dbReference>
<dbReference type="FunFam" id="1.10.10.60:FF:000007">
    <property type="entry name" value="Two-component response regulator"/>
    <property type="match status" value="1"/>
</dbReference>
<evidence type="ECO:0000256" key="3">
    <source>
        <dbReference type="ARBA" id="ARBA00023163"/>
    </source>
</evidence>
<evidence type="ECO:0000259" key="6">
    <source>
        <dbReference type="PROSITE" id="PS51294"/>
    </source>
</evidence>
<evidence type="ECO:0000256" key="5">
    <source>
        <dbReference type="SAM" id="MobiDB-lite"/>
    </source>
</evidence>
<name>A0A8S0S4E7_OLEEU</name>
<accession>A0A8S0S4E7</accession>
<reference evidence="7 8" key="1">
    <citation type="submission" date="2019-12" db="EMBL/GenBank/DDBJ databases">
        <authorList>
            <person name="Alioto T."/>
            <person name="Alioto T."/>
            <person name="Gomez Garrido J."/>
        </authorList>
    </citation>
    <scope>NUCLEOTIDE SEQUENCE [LARGE SCALE GENOMIC DNA]</scope>
</reference>
<evidence type="ECO:0000313" key="8">
    <source>
        <dbReference type="Proteomes" id="UP000594638"/>
    </source>
</evidence>
<sequence length="355" mass="40559">MSVDDNDFLAMGALKNGAFLSIKKPVTVDMLHCLWQHVLRERMKLYRKMEIIMGMDAANHHIVKGIGDERSNMQNSNYTGKKNICGQNSLDKEFESENQIINNIVKRKVCTEWTQDLHVKFMDAVVQLGEGRCFPKEILELMNVPGLTRTQVASHLQKCRNNNWRAPEERKSQQNNSPADSINIDVLSRKKPRRFGSMPPSKNTLLIKEHRETGQSSNIYIANENPNDGGRGHENINIAPIVDSHEQYHENFVCGQSNASTTSNSSSNSRYPLDDFFSFPDRDCLTQNFSGKQQEAEMIMNQRHCQKTLHFDQVYHEEINGTMVMAIGVTITWWSARGGDQRLIIVKITSVEYPQ</sequence>
<dbReference type="SUPFAM" id="SSF46689">
    <property type="entry name" value="Homeodomain-like"/>
    <property type="match status" value="1"/>
</dbReference>
<feature type="domain" description="HTH myb-type" evidence="6">
    <location>
        <begin position="113"/>
        <end position="164"/>
    </location>
</feature>
<evidence type="ECO:0000256" key="1">
    <source>
        <dbReference type="ARBA" id="ARBA00004123"/>
    </source>
</evidence>
<dbReference type="Proteomes" id="UP000594638">
    <property type="component" value="Unassembled WGS sequence"/>
</dbReference>
<dbReference type="PANTHER" id="PTHR31442">
    <property type="entry name" value="HOMEODOMAIN-LIKE SUPERFAMILY PROTEIN-RELATED"/>
    <property type="match status" value="1"/>
</dbReference>
<feature type="region of interest" description="Disordered" evidence="5">
    <location>
        <begin position="165"/>
        <end position="202"/>
    </location>
</feature>
<comment type="subcellular location">
    <subcellularLocation>
        <location evidence="1">Nucleus</location>
    </subcellularLocation>
</comment>
<dbReference type="InterPro" id="IPR001005">
    <property type="entry name" value="SANT/Myb"/>
</dbReference>
<dbReference type="InterPro" id="IPR009057">
    <property type="entry name" value="Homeodomain-like_sf"/>
</dbReference>
<keyword evidence="8" id="KW-1185">Reference proteome</keyword>
<dbReference type="Gene3D" id="1.10.10.60">
    <property type="entry name" value="Homeodomain-like"/>
    <property type="match status" value="1"/>
</dbReference>
<dbReference type="PROSITE" id="PS51294">
    <property type="entry name" value="HTH_MYB"/>
    <property type="match status" value="1"/>
</dbReference>
<keyword evidence="3" id="KW-0804">Transcription</keyword>
<dbReference type="InterPro" id="IPR044841">
    <property type="entry name" value="LUX/BOA-like"/>
</dbReference>
<organism evidence="7 8">
    <name type="scientific">Olea europaea subsp. europaea</name>
    <dbReference type="NCBI Taxonomy" id="158383"/>
    <lineage>
        <taxon>Eukaryota</taxon>
        <taxon>Viridiplantae</taxon>
        <taxon>Streptophyta</taxon>
        <taxon>Embryophyta</taxon>
        <taxon>Tracheophyta</taxon>
        <taxon>Spermatophyta</taxon>
        <taxon>Magnoliopsida</taxon>
        <taxon>eudicotyledons</taxon>
        <taxon>Gunneridae</taxon>
        <taxon>Pentapetalae</taxon>
        <taxon>asterids</taxon>
        <taxon>lamiids</taxon>
        <taxon>Lamiales</taxon>
        <taxon>Oleaceae</taxon>
        <taxon>Oleeae</taxon>
        <taxon>Olea</taxon>
    </lineage>
</organism>
<dbReference type="AlphaFoldDB" id="A0A8S0S4E7"/>
<dbReference type="OrthoDB" id="1675439at2759"/>
<dbReference type="InterPro" id="IPR017930">
    <property type="entry name" value="Myb_dom"/>
</dbReference>
<gene>
    <name evidence="7" type="ORF">OLEA9_A019090</name>
</gene>
<dbReference type="GO" id="GO:0003700">
    <property type="term" value="F:DNA-binding transcription factor activity"/>
    <property type="evidence" value="ECO:0007669"/>
    <property type="project" value="InterPro"/>
</dbReference>
<dbReference type="Gramene" id="OE9A019090T1">
    <property type="protein sequence ID" value="OE9A019090C1"/>
    <property type="gene ID" value="OE9A019090"/>
</dbReference>
<dbReference type="NCBIfam" id="TIGR01557">
    <property type="entry name" value="myb_SHAQKYF"/>
    <property type="match status" value="1"/>
</dbReference>
<dbReference type="PANTHER" id="PTHR31442:SF32">
    <property type="entry name" value="TWO-COMPONENT RESPONSE REGULATOR ORR21-LIKE"/>
    <property type="match status" value="1"/>
</dbReference>
<evidence type="ECO:0000313" key="7">
    <source>
        <dbReference type="EMBL" id="CAA2986260.1"/>
    </source>
</evidence>
<dbReference type="EMBL" id="CACTIH010003849">
    <property type="protein sequence ID" value="CAA2986260.1"/>
    <property type="molecule type" value="Genomic_DNA"/>
</dbReference>
<protein>
    <submittedName>
        <fullName evidence="7">Two-component response regulator ARR14-like</fullName>
    </submittedName>
</protein>
<dbReference type="GO" id="GO:0003677">
    <property type="term" value="F:DNA binding"/>
    <property type="evidence" value="ECO:0007669"/>
    <property type="project" value="InterPro"/>
</dbReference>
<keyword evidence="2" id="KW-0805">Transcription regulation</keyword>